<feature type="region of interest" description="Disordered" evidence="1">
    <location>
        <begin position="204"/>
        <end position="243"/>
    </location>
</feature>
<dbReference type="EMBL" id="QLTW01000276">
    <property type="protein sequence ID" value="MBT9146025.1"/>
    <property type="molecule type" value="Genomic_DNA"/>
</dbReference>
<evidence type="ECO:0008006" key="4">
    <source>
        <dbReference type="Google" id="ProtNLM"/>
    </source>
</evidence>
<protein>
    <recommendedName>
        <fullName evidence="4">GLPGLI family protein</fullName>
    </recommendedName>
</protein>
<dbReference type="Pfam" id="PF09697">
    <property type="entry name" value="Porph_ging"/>
    <property type="match status" value="1"/>
</dbReference>
<dbReference type="AlphaFoldDB" id="A0A9E2F748"/>
<dbReference type="InterPro" id="IPR005901">
    <property type="entry name" value="GLPGLI"/>
</dbReference>
<reference evidence="2 3" key="1">
    <citation type="journal article" date="2021" name="bioRxiv">
        <title>Unique metabolic strategies in Hadean analogues reveal hints for primordial physiology.</title>
        <authorList>
            <person name="Nobu M.K."/>
            <person name="Nakai R."/>
            <person name="Tamazawa S."/>
            <person name="Mori H."/>
            <person name="Toyoda A."/>
            <person name="Ijiri A."/>
            <person name="Suzuki S."/>
            <person name="Kurokawa K."/>
            <person name="Kamagata Y."/>
            <person name="Tamaki H."/>
        </authorList>
    </citation>
    <scope>NUCLEOTIDE SEQUENCE [LARGE SCALE GENOMIC DNA]</scope>
    <source>
        <strain evidence="2">BS525</strain>
    </source>
</reference>
<sequence length="243" mass="27922">MYFSASESLSISDVIKNGEEQIKSQGNIPVQSPGLQPSPKGGGLSVKIPFGDTIGRRLYRNLKNKEVVIRMPKRVYVEAYIVREQWVDIDWKIEDNKTKQIGNYTATRAKGSFRGRDYTVWFSYDIPVPFGPWKLHGLPGLILEAEDSEKMMRMYATEIQVPFDLGDMIQSPNDVREISHKEEVYLLDNAKKLSAQAFNARLPKDSQVKLVEENDSDPRKNKPERSFEWEEEAAPGKKRKKRK</sequence>
<proteinExistence type="predicted"/>
<comment type="caution">
    <text evidence="2">The sequence shown here is derived from an EMBL/GenBank/DDBJ whole genome shotgun (WGS) entry which is preliminary data.</text>
</comment>
<feature type="compositionally biased region" description="Basic and acidic residues" evidence="1">
    <location>
        <begin position="204"/>
        <end position="228"/>
    </location>
</feature>
<evidence type="ECO:0000313" key="2">
    <source>
        <dbReference type="EMBL" id="MBT9146025.1"/>
    </source>
</evidence>
<gene>
    <name evidence="2" type="ORF">DDT42_01904</name>
</gene>
<accession>A0A9E2F748</accession>
<name>A0A9E2F748_PSYF1</name>
<evidence type="ECO:0000256" key="1">
    <source>
        <dbReference type="SAM" id="MobiDB-lite"/>
    </source>
</evidence>
<dbReference type="Proteomes" id="UP000811545">
    <property type="component" value="Unassembled WGS sequence"/>
</dbReference>
<evidence type="ECO:0000313" key="3">
    <source>
        <dbReference type="Proteomes" id="UP000811545"/>
    </source>
</evidence>
<dbReference type="NCBIfam" id="TIGR01200">
    <property type="entry name" value="GLPGLI"/>
    <property type="match status" value="1"/>
</dbReference>
<organism evidence="2 3">
    <name type="scientific">Psychracetigena formicireducens</name>
    <dbReference type="NCBI Taxonomy" id="2986056"/>
    <lineage>
        <taxon>Bacteria</taxon>
        <taxon>Bacillati</taxon>
        <taxon>Candidatus Lithacetigenota</taxon>
        <taxon>Candidatus Psychracetigena</taxon>
    </lineage>
</organism>